<dbReference type="OrthoDB" id="1621678at2759"/>
<dbReference type="PANTHER" id="PTHR30502:SF0">
    <property type="entry name" value="PHOSPHOENOLPYRUVATE CARBOXYLASE FAMILY PROTEIN"/>
    <property type="match status" value="1"/>
</dbReference>
<dbReference type="InterPro" id="IPR040442">
    <property type="entry name" value="Pyrv_kinase-like_dom_sf"/>
</dbReference>
<evidence type="ECO:0000256" key="1">
    <source>
        <dbReference type="ARBA" id="ARBA00005568"/>
    </source>
</evidence>
<keyword evidence="3" id="KW-0456">Lyase</keyword>
<sequence length="428" mass="45982">MQLVPSPPRLEYLIFTLYNIVWHDVFVPLHRVDFGHRQVPRYRYPVVFNLISRYVKECTMTYLQNTYQFHPSSSQTSIEWLHHPSEPYRPCFLAADGLLVCISGIQGIHTGHPDRNRSACIQDVPMVISISSSYTKPSKTLKCRPNQLRSIHHPSSSPLSPTMASHPLLRAFQSNTPAFGAWLALPGAHHARLIAQSSPHLAWIVIDCEHGLIPLQPGAAESVAAIAGAGVSPLVRIPATGPSGPGGIAWQVKYALDAGARGVLVPMVNTAAQAALVASEARFPPRGVRGFGSPFTHGIWGTSGSEYLAGANDSVLVIVQIESREAVENLEAIAAVEGVDALFIGPFDLSISLGYPTPAPEPHPEVEKVMQRILEVGHAAGKKVGTLCFTGAQAAERAKQGFDMVNVTVDTSLLTNGIASELAAAIGQ</sequence>
<proteinExistence type="inferred from homology"/>
<name>A0A4Y9Z2Z7_9AGAM</name>
<dbReference type="AlphaFoldDB" id="A0A4Y9Z2Z7"/>
<evidence type="ECO:0000259" key="4">
    <source>
        <dbReference type="Pfam" id="PF03328"/>
    </source>
</evidence>
<evidence type="ECO:0000256" key="2">
    <source>
        <dbReference type="ARBA" id="ARBA00022723"/>
    </source>
</evidence>
<comment type="similarity">
    <text evidence="1">Belongs to the HpcH/HpaI aldolase family.</text>
</comment>
<dbReference type="Gene3D" id="3.20.20.60">
    <property type="entry name" value="Phosphoenolpyruvate-binding domains"/>
    <property type="match status" value="1"/>
</dbReference>
<gene>
    <name evidence="5" type="ORF">EVG20_g3332</name>
</gene>
<protein>
    <recommendedName>
        <fullName evidence="4">HpcH/HpaI aldolase/citrate lyase domain-containing protein</fullName>
    </recommendedName>
</protein>
<evidence type="ECO:0000256" key="3">
    <source>
        <dbReference type="ARBA" id="ARBA00023239"/>
    </source>
</evidence>
<accession>A0A4Y9Z2Z7</accession>
<dbReference type="GO" id="GO:0005737">
    <property type="term" value="C:cytoplasm"/>
    <property type="evidence" value="ECO:0007669"/>
    <property type="project" value="TreeGrafter"/>
</dbReference>
<dbReference type="Proteomes" id="UP000298327">
    <property type="component" value="Unassembled WGS sequence"/>
</dbReference>
<keyword evidence="2" id="KW-0479">Metal-binding</keyword>
<dbReference type="GO" id="GO:0016832">
    <property type="term" value="F:aldehyde-lyase activity"/>
    <property type="evidence" value="ECO:0007669"/>
    <property type="project" value="TreeGrafter"/>
</dbReference>
<dbReference type="GO" id="GO:0046872">
    <property type="term" value="F:metal ion binding"/>
    <property type="evidence" value="ECO:0007669"/>
    <property type="project" value="UniProtKB-KW"/>
</dbReference>
<reference evidence="5 6" key="1">
    <citation type="submission" date="2019-02" db="EMBL/GenBank/DDBJ databases">
        <title>Genome sequencing of the rare red list fungi Dentipellis fragilis.</title>
        <authorList>
            <person name="Buettner E."/>
            <person name="Kellner H."/>
        </authorList>
    </citation>
    <scope>NUCLEOTIDE SEQUENCE [LARGE SCALE GENOMIC DNA]</scope>
    <source>
        <strain evidence="5 6">DSM 105465</strain>
    </source>
</reference>
<evidence type="ECO:0000313" key="6">
    <source>
        <dbReference type="Proteomes" id="UP000298327"/>
    </source>
</evidence>
<dbReference type="EMBL" id="SEOQ01000148">
    <property type="protein sequence ID" value="TFY68985.1"/>
    <property type="molecule type" value="Genomic_DNA"/>
</dbReference>
<organism evidence="5 6">
    <name type="scientific">Dentipellis fragilis</name>
    <dbReference type="NCBI Taxonomy" id="205917"/>
    <lineage>
        <taxon>Eukaryota</taxon>
        <taxon>Fungi</taxon>
        <taxon>Dikarya</taxon>
        <taxon>Basidiomycota</taxon>
        <taxon>Agaricomycotina</taxon>
        <taxon>Agaricomycetes</taxon>
        <taxon>Russulales</taxon>
        <taxon>Hericiaceae</taxon>
        <taxon>Dentipellis</taxon>
    </lineage>
</organism>
<comment type="caution">
    <text evidence="5">The sequence shown here is derived from an EMBL/GenBank/DDBJ whole genome shotgun (WGS) entry which is preliminary data.</text>
</comment>
<keyword evidence="6" id="KW-1185">Reference proteome</keyword>
<dbReference type="InterPro" id="IPR015813">
    <property type="entry name" value="Pyrv/PenolPyrv_kinase-like_dom"/>
</dbReference>
<dbReference type="Pfam" id="PF03328">
    <property type="entry name" value="HpcH_HpaI"/>
    <property type="match status" value="1"/>
</dbReference>
<dbReference type="STRING" id="205917.A0A4Y9Z2Z7"/>
<dbReference type="SUPFAM" id="SSF51621">
    <property type="entry name" value="Phosphoenolpyruvate/pyruvate domain"/>
    <property type="match status" value="1"/>
</dbReference>
<evidence type="ECO:0000313" key="5">
    <source>
        <dbReference type="EMBL" id="TFY68985.1"/>
    </source>
</evidence>
<dbReference type="PANTHER" id="PTHR30502">
    <property type="entry name" value="2-KETO-3-DEOXY-L-RHAMNONATE ALDOLASE"/>
    <property type="match status" value="1"/>
</dbReference>
<dbReference type="InterPro" id="IPR050251">
    <property type="entry name" value="HpcH-HpaI_aldolase"/>
</dbReference>
<feature type="domain" description="HpcH/HpaI aldolase/citrate lyase" evidence="4">
    <location>
        <begin position="186"/>
        <end position="416"/>
    </location>
</feature>
<dbReference type="InterPro" id="IPR005000">
    <property type="entry name" value="Aldolase/citrate-lyase_domain"/>
</dbReference>